<name>A0AAV9ALJ0_ACOGR</name>
<dbReference type="AlphaFoldDB" id="A0AAV9ALJ0"/>
<reference evidence="2" key="2">
    <citation type="submission" date="2023-06" db="EMBL/GenBank/DDBJ databases">
        <authorList>
            <person name="Ma L."/>
            <person name="Liu K.-W."/>
            <person name="Li Z."/>
            <person name="Hsiao Y.-Y."/>
            <person name="Qi Y."/>
            <person name="Fu T."/>
            <person name="Tang G."/>
            <person name="Zhang D."/>
            <person name="Sun W.-H."/>
            <person name="Liu D.-K."/>
            <person name="Li Y."/>
            <person name="Chen G.-Z."/>
            <person name="Liu X.-D."/>
            <person name="Liao X.-Y."/>
            <person name="Jiang Y.-T."/>
            <person name="Yu X."/>
            <person name="Hao Y."/>
            <person name="Huang J."/>
            <person name="Zhao X.-W."/>
            <person name="Ke S."/>
            <person name="Chen Y.-Y."/>
            <person name="Wu W.-L."/>
            <person name="Hsu J.-L."/>
            <person name="Lin Y.-F."/>
            <person name="Huang M.-D."/>
            <person name="Li C.-Y."/>
            <person name="Huang L."/>
            <person name="Wang Z.-W."/>
            <person name="Zhao X."/>
            <person name="Zhong W.-Y."/>
            <person name="Peng D.-H."/>
            <person name="Ahmad S."/>
            <person name="Lan S."/>
            <person name="Zhang J.-S."/>
            <person name="Tsai W.-C."/>
            <person name="Van De Peer Y."/>
            <person name="Liu Z.-J."/>
        </authorList>
    </citation>
    <scope>NUCLEOTIDE SEQUENCE</scope>
    <source>
        <strain evidence="2">SCP</strain>
        <tissue evidence="2">Leaves</tissue>
    </source>
</reference>
<evidence type="ECO:0000313" key="2">
    <source>
        <dbReference type="EMBL" id="KAK1264999.1"/>
    </source>
</evidence>
<keyword evidence="3" id="KW-1185">Reference proteome</keyword>
<protein>
    <submittedName>
        <fullName evidence="2">Uncharacterized protein</fullName>
    </submittedName>
</protein>
<sequence length="741" mass="83829">MLEEMLLSPRVACRVRVFDLILNLGVHAHLLEPVLSDDPPAIEEDDSSQEPYINSEGQLVTLVHQNTEPFIQNKISTAIDKFESWIFVILCRVLLLLVQIEEREEFVWSSALSCLFYFVCNRGKIWRYRLEGLDIRVVKVLLEISREHAWAEAVHCKLIGMLANMFYQLSDAPPKSAAIGPTFIAERVNLLGGIEFICLEYSRANLREEKRNLFTVLFDYVLYQINESFSVDGGSFGIDEIQFIATMLILVDAPEAFYVAVKHGVEGIGEILRRSISAALSKSPNYERLDLLLEKITKKFDTIITNFTRLDNEFSYMICITKSNKSLERIEDRLIDSERNMKVKLSWATLHSLLHSERSAYRHNGYIWLVELLVSEISEEGEKSIWLNIRNLQQQIGIAGSKDSLNRSSVPLSVWILCRLLNSENNAVRWGFLFVVEKLLVRCKLLLDENEMQHLGREDMAGYDLGDKCLEKANAVVDIMSSSLLLVYQINETDRINILKMCDMLFSQLSLRRLPSHGTPFEDLTTPAKNSSKKDDSGGYNEPGLHNLLKVKSNIQGEFLDSTSSRTSHGDIPLINETASMAALLLRGYATVPMQLVARVPTALFYWPLLQLASAATDDVALGVAVGSKGRGNNPGATSDIRAGLLLLLICKCTADPAAFQDVGGEEFFRELLDDTDSRVAYYSSAFLLKRMMTEEPEKYQRMLQSLIFKAQQSNNEKLLENPYLQMRGIIQLSYDLGTQL</sequence>
<reference evidence="2" key="1">
    <citation type="journal article" date="2023" name="Nat. Commun.">
        <title>Diploid and tetraploid genomes of Acorus and the evolution of monocots.</title>
        <authorList>
            <person name="Ma L."/>
            <person name="Liu K.W."/>
            <person name="Li Z."/>
            <person name="Hsiao Y.Y."/>
            <person name="Qi Y."/>
            <person name="Fu T."/>
            <person name="Tang G.D."/>
            <person name="Zhang D."/>
            <person name="Sun W.H."/>
            <person name="Liu D.K."/>
            <person name="Li Y."/>
            <person name="Chen G.Z."/>
            <person name="Liu X.D."/>
            <person name="Liao X.Y."/>
            <person name="Jiang Y.T."/>
            <person name="Yu X."/>
            <person name="Hao Y."/>
            <person name="Huang J."/>
            <person name="Zhao X.W."/>
            <person name="Ke S."/>
            <person name="Chen Y.Y."/>
            <person name="Wu W.L."/>
            <person name="Hsu J.L."/>
            <person name="Lin Y.F."/>
            <person name="Huang M.D."/>
            <person name="Li C.Y."/>
            <person name="Huang L."/>
            <person name="Wang Z.W."/>
            <person name="Zhao X."/>
            <person name="Zhong W.Y."/>
            <person name="Peng D.H."/>
            <person name="Ahmad S."/>
            <person name="Lan S."/>
            <person name="Zhang J.S."/>
            <person name="Tsai W.C."/>
            <person name="Van de Peer Y."/>
            <person name="Liu Z.J."/>
        </authorList>
    </citation>
    <scope>NUCLEOTIDE SEQUENCE</scope>
    <source>
        <strain evidence="2">SCP</strain>
    </source>
</reference>
<dbReference type="PANTHER" id="PTHR34958:SF1">
    <property type="entry name" value="ARMADILLO-LIKE HELICAL DOMAIN-CONTAINING PROTEIN"/>
    <property type="match status" value="1"/>
</dbReference>
<organism evidence="2 3">
    <name type="scientific">Acorus gramineus</name>
    <name type="common">Dwarf sweet flag</name>
    <dbReference type="NCBI Taxonomy" id="55184"/>
    <lineage>
        <taxon>Eukaryota</taxon>
        <taxon>Viridiplantae</taxon>
        <taxon>Streptophyta</taxon>
        <taxon>Embryophyta</taxon>
        <taxon>Tracheophyta</taxon>
        <taxon>Spermatophyta</taxon>
        <taxon>Magnoliopsida</taxon>
        <taxon>Liliopsida</taxon>
        <taxon>Acoraceae</taxon>
        <taxon>Acorus</taxon>
    </lineage>
</organism>
<accession>A0AAV9ALJ0</accession>
<proteinExistence type="predicted"/>
<comment type="caution">
    <text evidence="2">The sequence shown here is derived from an EMBL/GenBank/DDBJ whole genome shotgun (WGS) entry which is preliminary data.</text>
</comment>
<evidence type="ECO:0000313" key="3">
    <source>
        <dbReference type="Proteomes" id="UP001179952"/>
    </source>
</evidence>
<gene>
    <name evidence="2" type="ORF">QJS04_geneDACA011220</name>
</gene>
<dbReference type="EMBL" id="JAUJYN010000008">
    <property type="protein sequence ID" value="KAK1264999.1"/>
    <property type="molecule type" value="Genomic_DNA"/>
</dbReference>
<feature type="region of interest" description="Disordered" evidence="1">
    <location>
        <begin position="520"/>
        <end position="542"/>
    </location>
</feature>
<dbReference type="PANTHER" id="PTHR34958">
    <property type="entry name" value="CONDITIONAL LOSS-OF-GROWTH 1"/>
    <property type="match status" value="1"/>
</dbReference>
<evidence type="ECO:0000256" key="1">
    <source>
        <dbReference type="SAM" id="MobiDB-lite"/>
    </source>
</evidence>
<dbReference type="Proteomes" id="UP001179952">
    <property type="component" value="Unassembled WGS sequence"/>
</dbReference>